<accession>A0ABY6QI09</accession>
<dbReference type="InterPro" id="IPR010546">
    <property type="entry name" value="DUF1120"/>
</dbReference>
<evidence type="ECO:0000313" key="2">
    <source>
        <dbReference type="EMBL" id="UZW18668.1"/>
    </source>
</evidence>
<proteinExistence type="predicted"/>
<evidence type="ECO:0000256" key="1">
    <source>
        <dbReference type="SAM" id="SignalP"/>
    </source>
</evidence>
<reference evidence="2" key="1">
    <citation type="submission" date="2022-11" db="EMBL/GenBank/DDBJ databases">
        <title>Taxonomic description of a new Pseudomonas species.</title>
        <authorList>
            <person name="Tambong J.T."/>
        </authorList>
    </citation>
    <scope>NUCLEOTIDE SEQUENCE</scope>
    <source>
        <strain evidence="2">S1Bt42</strain>
    </source>
</reference>
<feature type="chain" id="PRO_5046526171" evidence="1">
    <location>
        <begin position="22"/>
        <end position="216"/>
    </location>
</feature>
<evidence type="ECO:0000313" key="3">
    <source>
        <dbReference type="Proteomes" id="UP001164116"/>
    </source>
</evidence>
<organism evidence="2 3">
    <name type="scientific">Pseudomonas quebecensis</name>
    <dbReference type="NCBI Taxonomy" id="2995174"/>
    <lineage>
        <taxon>Bacteria</taxon>
        <taxon>Pseudomonadati</taxon>
        <taxon>Pseudomonadota</taxon>
        <taxon>Gammaproteobacteria</taxon>
        <taxon>Pseudomonadales</taxon>
        <taxon>Pseudomonadaceae</taxon>
        <taxon>Pseudomonas</taxon>
    </lineage>
</organism>
<name>A0ABY6QI09_9PSED</name>
<dbReference type="Proteomes" id="UP001164116">
    <property type="component" value="Chromosome"/>
</dbReference>
<gene>
    <name evidence="2" type="ORF">OSC50_25395</name>
</gene>
<protein>
    <submittedName>
        <fullName evidence="2">DUF1120 domain-containing protein</fullName>
    </submittedName>
</protein>
<keyword evidence="3" id="KW-1185">Reference proteome</keyword>
<keyword evidence="1" id="KW-0732">Signal</keyword>
<sequence>MKKQPILTALIIAMAPLAANAASVDLTVSGTVVPTSCVPSFAGGSHVNLGQVEASRLNQERQTDLPPRDINLIIACDAPAPVEIAVVDNRAETKAPGMLFKNNPSVGLYYGLGSVQGVPIGGFGLSVGQPTTDGTAQTFLVRTPENPVWRVPTSGLVSNSPTSYSWGESAASGPVAARLHAFPMQVLPAIRRASALPETTDSYELSGSVTFNVFYL</sequence>
<dbReference type="Pfam" id="PF06551">
    <property type="entry name" value="DUF1120"/>
    <property type="match status" value="1"/>
</dbReference>
<feature type="signal peptide" evidence="1">
    <location>
        <begin position="1"/>
        <end position="21"/>
    </location>
</feature>
<dbReference type="EMBL" id="CP112866">
    <property type="protein sequence ID" value="UZW18668.1"/>
    <property type="molecule type" value="Genomic_DNA"/>
</dbReference>
<dbReference type="RefSeq" id="WP_253509786.1">
    <property type="nucleotide sequence ID" value="NZ_CP112866.1"/>
</dbReference>